<feature type="region of interest" description="Disordered" evidence="1">
    <location>
        <begin position="25"/>
        <end position="71"/>
    </location>
</feature>
<feature type="compositionally biased region" description="Low complexity" evidence="1">
    <location>
        <begin position="25"/>
        <end position="36"/>
    </location>
</feature>
<feature type="region of interest" description="Disordered" evidence="1">
    <location>
        <begin position="158"/>
        <end position="178"/>
    </location>
</feature>
<sequence>MKFLNLLGVLFVIISALSGLHGSKSTGSSFSGSHGSKATGTTRPTVKPPIIYDAPIRKPGPKTIGKRCENGYPSRRRSLVDDARFESLVVKQNKQIVLEEARNKANDGLEEAITQTKVEEVPTSEEKIQIQDDQQLDDVEIPEDIEQDEPNFTEVNTVESTQTEENTENISSEETNDVGVTVDHHFYDASSMYFAD</sequence>
<dbReference type="AlphaFoldDB" id="A0A1A9WRC1"/>
<name>A0A1A9WRC1_9MUSC</name>
<dbReference type="VEuPathDB" id="VectorBase:GBRI029306"/>
<evidence type="ECO:0000313" key="4">
    <source>
        <dbReference type="Proteomes" id="UP000091820"/>
    </source>
</evidence>
<dbReference type="Proteomes" id="UP000091820">
    <property type="component" value="Unassembled WGS sequence"/>
</dbReference>
<feature type="compositionally biased region" description="Low complexity" evidence="1">
    <location>
        <begin position="158"/>
        <end position="173"/>
    </location>
</feature>
<dbReference type="EnsemblMetazoa" id="GBRI029306-RA">
    <property type="protein sequence ID" value="GBRI029306-PA"/>
    <property type="gene ID" value="GBRI029306"/>
</dbReference>
<protein>
    <submittedName>
        <fullName evidence="3">Uncharacterized protein</fullName>
    </submittedName>
</protein>
<reference evidence="3" key="2">
    <citation type="submission" date="2020-05" db="UniProtKB">
        <authorList>
            <consortium name="EnsemblMetazoa"/>
        </authorList>
    </citation>
    <scope>IDENTIFICATION</scope>
    <source>
        <strain evidence="3">IAEA</strain>
    </source>
</reference>
<feature type="signal peptide" evidence="2">
    <location>
        <begin position="1"/>
        <end position="22"/>
    </location>
</feature>
<feature type="chain" id="PRO_5008400671" evidence="2">
    <location>
        <begin position="23"/>
        <end position="196"/>
    </location>
</feature>
<reference evidence="4" key="1">
    <citation type="submission" date="2014-03" db="EMBL/GenBank/DDBJ databases">
        <authorList>
            <person name="Aksoy S."/>
            <person name="Warren W."/>
            <person name="Wilson R.K."/>
        </authorList>
    </citation>
    <scope>NUCLEOTIDE SEQUENCE [LARGE SCALE GENOMIC DNA]</scope>
    <source>
        <strain evidence="4">IAEA</strain>
    </source>
</reference>
<evidence type="ECO:0000256" key="1">
    <source>
        <dbReference type="SAM" id="MobiDB-lite"/>
    </source>
</evidence>
<keyword evidence="4" id="KW-1185">Reference proteome</keyword>
<evidence type="ECO:0000313" key="3">
    <source>
        <dbReference type="EnsemblMetazoa" id="GBRI029306-PA"/>
    </source>
</evidence>
<accession>A0A1A9WRC1</accession>
<keyword evidence="2" id="KW-0732">Signal</keyword>
<proteinExistence type="predicted"/>
<organism evidence="3 4">
    <name type="scientific">Glossina brevipalpis</name>
    <dbReference type="NCBI Taxonomy" id="37001"/>
    <lineage>
        <taxon>Eukaryota</taxon>
        <taxon>Metazoa</taxon>
        <taxon>Ecdysozoa</taxon>
        <taxon>Arthropoda</taxon>
        <taxon>Hexapoda</taxon>
        <taxon>Insecta</taxon>
        <taxon>Pterygota</taxon>
        <taxon>Neoptera</taxon>
        <taxon>Endopterygota</taxon>
        <taxon>Diptera</taxon>
        <taxon>Brachycera</taxon>
        <taxon>Muscomorpha</taxon>
        <taxon>Hippoboscoidea</taxon>
        <taxon>Glossinidae</taxon>
        <taxon>Glossina</taxon>
    </lineage>
</organism>
<dbReference type="STRING" id="37001.A0A1A9WRC1"/>
<evidence type="ECO:0000256" key="2">
    <source>
        <dbReference type="SAM" id="SignalP"/>
    </source>
</evidence>